<evidence type="ECO:0000313" key="2">
    <source>
        <dbReference type="Proteomes" id="UP000294743"/>
    </source>
</evidence>
<dbReference type="Pfam" id="PF08020">
    <property type="entry name" value="DUF1706"/>
    <property type="match status" value="1"/>
</dbReference>
<dbReference type="InterPro" id="IPR034660">
    <property type="entry name" value="DinB/YfiT-like"/>
</dbReference>
<dbReference type="PANTHER" id="PTHR40658">
    <property type="match status" value="1"/>
</dbReference>
<keyword evidence="2" id="KW-1185">Reference proteome</keyword>
<reference evidence="1 2" key="1">
    <citation type="submission" date="2019-03" db="EMBL/GenBank/DDBJ databases">
        <title>Genomic Encyclopedia of Type Strains, Phase IV (KMG-IV): sequencing the most valuable type-strain genomes for metagenomic binning, comparative biology and taxonomic classification.</title>
        <authorList>
            <person name="Goeker M."/>
        </authorList>
    </citation>
    <scope>NUCLEOTIDE SEQUENCE [LARGE SCALE GENOMIC DNA]</scope>
    <source>
        <strain evidence="1 2">DSM 28867</strain>
    </source>
</reference>
<protein>
    <recommendedName>
        <fullName evidence="3">DinB family protein</fullName>
    </recommendedName>
</protein>
<dbReference type="PIRSF" id="PIRSF031551">
    <property type="entry name" value="DUF1706"/>
    <property type="match status" value="1"/>
</dbReference>
<name>A0A4R7ZGK8_9FIRM</name>
<proteinExistence type="predicted"/>
<dbReference type="Gene3D" id="1.20.120.450">
    <property type="entry name" value="dinb family like domain"/>
    <property type="match status" value="1"/>
</dbReference>
<evidence type="ECO:0000313" key="1">
    <source>
        <dbReference type="EMBL" id="TDW16305.1"/>
    </source>
</evidence>
<dbReference type="EMBL" id="SODD01000025">
    <property type="protein sequence ID" value="TDW16305.1"/>
    <property type="molecule type" value="Genomic_DNA"/>
</dbReference>
<dbReference type="PANTHER" id="PTHR40658:SF4">
    <property type="entry name" value="HYPOTHETICAL CYTOSOLIC PROTEIN"/>
    <property type="match status" value="1"/>
</dbReference>
<dbReference type="OrthoDB" id="9786621at2"/>
<gene>
    <name evidence="1" type="ORF">EDD63_1252</name>
</gene>
<sequence length="176" mass="21019">MARPATKKDLLLTGNEMYEKLITLLDSFTDEALYESFAFDVEKEKQAHWKRDKNIRDVLIHLYEWHQLLLRWVDTNLHGVQTQFLKEGYNWKTYGNMNIYFWEIHQETTYEEALQLFQESHQQVMQLADSLSNDELFTKNTYSWVGGSVLGSYFVSVTSSHYDWALKKLRKYKKSL</sequence>
<accession>A0A4R7ZGK8</accession>
<dbReference type="RefSeq" id="WP_134169968.1">
    <property type="nucleotide sequence ID" value="NZ_SODD01000025.1"/>
</dbReference>
<dbReference type="Proteomes" id="UP000294743">
    <property type="component" value="Unassembled WGS sequence"/>
</dbReference>
<dbReference type="AlphaFoldDB" id="A0A4R7ZGK8"/>
<organism evidence="1 2">
    <name type="scientific">Breznakia blatticola</name>
    <dbReference type="NCBI Taxonomy" id="1754012"/>
    <lineage>
        <taxon>Bacteria</taxon>
        <taxon>Bacillati</taxon>
        <taxon>Bacillota</taxon>
        <taxon>Erysipelotrichia</taxon>
        <taxon>Erysipelotrichales</taxon>
        <taxon>Erysipelotrichaceae</taxon>
        <taxon>Breznakia</taxon>
    </lineage>
</organism>
<evidence type="ECO:0008006" key="3">
    <source>
        <dbReference type="Google" id="ProtNLM"/>
    </source>
</evidence>
<dbReference type="InterPro" id="IPR012550">
    <property type="entry name" value="DUF1706"/>
</dbReference>
<comment type="caution">
    <text evidence="1">The sequence shown here is derived from an EMBL/GenBank/DDBJ whole genome shotgun (WGS) entry which is preliminary data.</text>
</comment>
<dbReference type="SUPFAM" id="SSF109854">
    <property type="entry name" value="DinB/YfiT-like putative metalloenzymes"/>
    <property type="match status" value="1"/>
</dbReference>